<dbReference type="SUPFAM" id="SSF54862">
    <property type="entry name" value="4Fe-4S ferredoxins"/>
    <property type="match status" value="1"/>
</dbReference>
<name>A0A656HI60_THINJ</name>
<feature type="transmembrane region" description="Helical" evidence="7">
    <location>
        <begin position="84"/>
        <end position="105"/>
    </location>
</feature>
<dbReference type="GO" id="GO:0051539">
    <property type="term" value="F:4 iron, 4 sulfur cluster binding"/>
    <property type="evidence" value="ECO:0007669"/>
    <property type="project" value="UniProtKB-KW"/>
</dbReference>
<dbReference type="Proteomes" id="UP000005317">
    <property type="component" value="Unassembled WGS sequence"/>
</dbReference>
<dbReference type="RefSeq" id="WP_002710487.1">
    <property type="nucleotide sequence ID" value="NZ_JH651384.1"/>
</dbReference>
<keyword evidence="10" id="KW-1185">Reference proteome</keyword>
<dbReference type="PANTHER" id="PTHR30176:SF3">
    <property type="entry name" value="FERREDOXIN-TYPE PROTEIN NAPH"/>
    <property type="match status" value="1"/>
</dbReference>
<keyword evidence="6" id="KW-0411">Iron-sulfur</keyword>
<keyword evidence="1" id="KW-0813">Transport</keyword>
<evidence type="ECO:0000256" key="6">
    <source>
        <dbReference type="ARBA" id="ARBA00023014"/>
    </source>
</evidence>
<dbReference type="OrthoDB" id="9811700at2"/>
<dbReference type="InterPro" id="IPR032879">
    <property type="entry name" value="FixG_C"/>
</dbReference>
<gene>
    <name evidence="9" type="ORF">Thini_4126</name>
</gene>
<keyword evidence="7" id="KW-0472">Membrane</keyword>
<protein>
    <submittedName>
        <fullName evidence="9">Cytochrome c oxidase accessory protein CcoG</fullName>
    </submittedName>
</protein>
<dbReference type="AlphaFoldDB" id="A0A656HI60"/>
<dbReference type="PROSITE" id="PS51379">
    <property type="entry name" value="4FE4S_FER_2"/>
    <property type="match status" value="1"/>
</dbReference>
<dbReference type="InterPro" id="IPR051684">
    <property type="entry name" value="Electron_Trans/Redox"/>
</dbReference>
<feature type="transmembrane region" description="Helical" evidence="7">
    <location>
        <begin position="182"/>
        <end position="204"/>
    </location>
</feature>
<evidence type="ECO:0000256" key="4">
    <source>
        <dbReference type="ARBA" id="ARBA00022982"/>
    </source>
</evidence>
<feature type="transmembrane region" description="Helical" evidence="7">
    <location>
        <begin position="333"/>
        <end position="351"/>
    </location>
</feature>
<dbReference type="FunFam" id="1.10.1060.10:FF:000015">
    <property type="entry name" value="Cytochrome c oxidase accessory protein CcoG"/>
    <property type="match status" value="1"/>
</dbReference>
<keyword evidence="4" id="KW-0249">Electron transport</keyword>
<reference evidence="10" key="1">
    <citation type="journal article" date="2011" name="Stand. Genomic Sci.">
        <title>Genome sequence of the filamentous, gliding Thiothrix nivea neotype strain (JP2(T)).</title>
        <authorList>
            <person name="Lapidus A."/>
            <person name="Nolan M."/>
            <person name="Lucas S."/>
            <person name="Glavina Del Rio T."/>
            <person name="Tice H."/>
            <person name="Cheng J.F."/>
            <person name="Tapia R."/>
            <person name="Han C."/>
            <person name="Goodwin L."/>
            <person name="Pitluck S."/>
            <person name="Liolios K."/>
            <person name="Pagani I."/>
            <person name="Ivanova N."/>
            <person name="Huntemann M."/>
            <person name="Mavromatis K."/>
            <person name="Mikhailova N."/>
            <person name="Pati A."/>
            <person name="Chen A."/>
            <person name="Palaniappan K."/>
            <person name="Land M."/>
            <person name="Brambilla E.M."/>
            <person name="Rohde M."/>
            <person name="Abt B."/>
            <person name="Verbarg S."/>
            <person name="Goker M."/>
            <person name="Bristow J."/>
            <person name="Eisen J.A."/>
            <person name="Markowitz V."/>
            <person name="Hugenholtz P."/>
            <person name="Kyrpides N.C."/>
            <person name="Klenk H.P."/>
            <person name="Woyke T."/>
        </authorList>
    </citation>
    <scope>NUCLEOTIDE SEQUENCE [LARGE SCALE GENOMIC DNA]</scope>
    <source>
        <strain evidence="10">ATCC 35100 / DSM 5205 / JP2</strain>
    </source>
</reference>
<dbReference type="NCBIfam" id="TIGR02745">
    <property type="entry name" value="ccoG_rdxA_fixG"/>
    <property type="match status" value="1"/>
</dbReference>
<keyword evidence="7" id="KW-1133">Transmembrane helix</keyword>
<dbReference type="PANTHER" id="PTHR30176">
    <property type="entry name" value="FERREDOXIN-TYPE PROTEIN NAPH"/>
    <property type="match status" value="1"/>
</dbReference>
<dbReference type="InterPro" id="IPR014116">
    <property type="entry name" value="Cyt_c_oxidase_cbb3_FixG"/>
</dbReference>
<evidence type="ECO:0000256" key="7">
    <source>
        <dbReference type="SAM" id="Phobius"/>
    </source>
</evidence>
<dbReference type="Pfam" id="PF11614">
    <property type="entry name" value="FixG_C"/>
    <property type="match status" value="1"/>
</dbReference>
<dbReference type="Gene3D" id="2.60.40.10">
    <property type="entry name" value="Immunoglobulins"/>
    <property type="match status" value="1"/>
</dbReference>
<evidence type="ECO:0000259" key="8">
    <source>
        <dbReference type="PROSITE" id="PS51379"/>
    </source>
</evidence>
<dbReference type="GO" id="GO:0005886">
    <property type="term" value="C:plasma membrane"/>
    <property type="evidence" value="ECO:0007669"/>
    <property type="project" value="TreeGrafter"/>
</dbReference>
<evidence type="ECO:0000313" key="9">
    <source>
        <dbReference type="EMBL" id="EIJ36618.1"/>
    </source>
</evidence>
<feature type="domain" description="4Fe-4S ferredoxin-type" evidence="8">
    <location>
        <begin position="255"/>
        <end position="283"/>
    </location>
</feature>
<evidence type="ECO:0000313" key="10">
    <source>
        <dbReference type="Proteomes" id="UP000005317"/>
    </source>
</evidence>
<dbReference type="Pfam" id="PF12801">
    <property type="entry name" value="Fer4_5"/>
    <property type="match status" value="1"/>
</dbReference>
<sequence length="464" mass="52786">MSENPAKTDAGSGNDSGFYQKHKKIYPRKTKGLFTNLRKFSVWGLLGLYYILPWLKWNDQQLVLFDLPARKFYIFGMVFWPQDVFYLAVLLILAALLLFFVTALAGRVWCGYACPQTVWSEVYIWIEQWVEGDRPQQIKLDNAPWDRVKIGKKVLKQVLWIFFSLWTGFTFVGFFVPVEDLWFELASGTIAGWSLFWILFYAFATYGNAGFLREQVCLYMCPYARFQSAMFDKDTMIISYDEARGEPRGARKRGADKPADKGDCVDCTLCVQVCPTGIDIRDGLQYQCISCAACIDACDSIMDKMGYPRGLVRYTTEHALKGGTTHVFRVRTFIYAGLLSLIALALMYSIFNRIPLEMDIIRDRNSLYRDTGDGNIENVYTLKVINMDEKEHSYTISVSGIDGMKLVGAENVHVPSGKVTEVPVKVVANPDKMESRSQEVMFHIEATDTPALAQTQKARFLGPN</sequence>
<dbReference type="PROSITE" id="PS00198">
    <property type="entry name" value="4FE4S_FER_1"/>
    <property type="match status" value="1"/>
</dbReference>
<evidence type="ECO:0000256" key="3">
    <source>
        <dbReference type="ARBA" id="ARBA00022723"/>
    </source>
</evidence>
<organism evidence="9 10">
    <name type="scientific">Thiothrix nivea (strain ATCC 35100 / DSM 5205 / JP2)</name>
    <dbReference type="NCBI Taxonomy" id="870187"/>
    <lineage>
        <taxon>Bacteria</taxon>
        <taxon>Pseudomonadati</taxon>
        <taxon>Pseudomonadota</taxon>
        <taxon>Gammaproteobacteria</taxon>
        <taxon>Thiotrichales</taxon>
        <taxon>Thiotrichaceae</taxon>
        <taxon>Thiothrix</taxon>
    </lineage>
</organism>
<evidence type="ECO:0000256" key="1">
    <source>
        <dbReference type="ARBA" id="ARBA00022448"/>
    </source>
</evidence>
<feature type="transmembrane region" description="Helical" evidence="7">
    <location>
        <begin position="158"/>
        <end position="176"/>
    </location>
</feature>
<dbReference type="InterPro" id="IPR013783">
    <property type="entry name" value="Ig-like_fold"/>
</dbReference>
<dbReference type="GO" id="GO:0046872">
    <property type="term" value="F:metal ion binding"/>
    <property type="evidence" value="ECO:0007669"/>
    <property type="project" value="UniProtKB-KW"/>
</dbReference>
<proteinExistence type="predicted"/>
<keyword evidence="3" id="KW-0479">Metal-binding</keyword>
<accession>A0A656HI60</accession>
<feature type="transmembrane region" description="Helical" evidence="7">
    <location>
        <begin position="33"/>
        <end position="52"/>
    </location>
</feature>
<keyword evidence="5" id="KW-0408">Iron</keyword>
<keyword evidence="7" id="KW-0812">Transmembrane</keyword>
<dbReference type="Gene3D" id="3.30.70.20">
    <property type="match status" value="1"/>
</dbReference>
<keyword evidence="2" id="KW-0004">4Fe-4S</keyword>
<dbReference type="InterPro" id="IPR017896">
    <property type="entry name" value="4Fe4S_Fe-S-bd"/>
</dbReference>
<dbReference type="InterPro" id="IPR017900">
    <property type="entry name" value="4Fe4S_Fe_S_CS"/>
</dbReference>
<dbReference type="Pfam" id="PF13746">
    <property type="entry name" value="Fer4_18"/>
    <property type="match status" value="1"/>
</dbReference>
<evidence type="ECO:0000256" key="5">
    <source>
        <dbReference type="ARBA" id="ARBA00023004"/>
    </source>
</evidence>
<evidence type="ECO:0000256" key="2">
    <source>
        <dbReference type="ARBA" id="ARBA00022485"/>
    </source>
</evidence>
<dbReference type="EMBL" id="JH651384">
    <property type="protein sequence ID" value="EIJ36618.1"/>
    <property type="molecule type" value="Genomic_DNA"/>
</dbReference>